<reference evidence="3" key="1">
    <citation type="journal article" date="2019" name="Int. J. Syst. Evol. Microbiol.">
        <title>The Global Catalogue of Microorganisms (GCM) 10K type strain sequencing project: providing services to taxonomists for standard genome sequencing and annotation.</title>
        <authorList>
            <consortium name="The Broad Institute Genomics Platform"/>
            <consortium name="The Broad Institute Genome Sequencing Center for Infectious Disease"/>
            <person name="Wu L."/>
            <person name="Ma J."/>
        </authorList>
    </citation>
    <scope>NUCLEOTIDE SEQUENCE [LARGE SCALE GENOMIC DNA]</scope>
    <source>
        <strain evidence="3">KCTC 42501</strain>
    </source>
</reference>
<name>A0ABV7W4X7_9BURK</name>
<protein>
    <submittedName>
        <fullName evidence="2">Cupin domain-containing protein</fullName>
    </submittedName>
</protein>
<evidence type="ECO:0000313" key="3">
    <source>
        <dbReference type="Proteomes" id="UP001595729"/>
    </source>
</evidence>
<evidence type="ECO:0000313" key="2">
    <source>
        <dbReference type="EMBL" id="MFC3684834.1"/>
    </source>
</evidence>
<dbReference type="InterPro" id="IPR011051">
    <property type="entry name" value="RmlC_Cupin_sf"/>
</dbReference>
<keyword evidence="3" id="KW-1185">Reference proteome</keyword>
<organism evidence="2 3">
    <name type="scientific">Hydrogenophaga luteola</name>
    <dbReference type="NCBI Taxonomy" id="1591122"/>
    <lineage>
        <taxon>Bacteria</taxon>
        <taxon>Pseudomonadati</taxon>
        <taxon>Pseudomonadota</taxon>
        <taxon>Betaproteobacteria</taxon>
        <taxon>Burkholderiales</taxon>
        <taxon>Comamonadaceae</taxon>
        <taxon>Hydrogenophaga</taxon>
    </lineage>
</organism>
<gene>
    <name evidence="2" type="ORF">ACFOPI_14620</name>
</gene>
<comment type="caution">
    <text evidence="2">The sequence shown here is derived from an EMBL/GenBank/DDBJ whole genome shotgun (WGS) entry which is preliminary data.</text>
</comment>
<dbReference type="InterPro" id="IPR013096">
    <property type="entry name" value="Cupin_2"/>
</dbReference>
<dbReference type="RefSeq" id="WP_382175105.1">
    <property type="nucleotide sequence ID" value="NZ_JBHRXX010000006.1"/>
</dbReference>
<proteinExistence type="predicted"/>
<sequence length="122" mass="13362">MNSAPLKADFQALLATLPQPASGHYPQATPFVEALAHGSLNVELFAPATSQLGRDIQQPHMQDELYVVQRGRSGFWRDGQTETVGAGDILFVPAGVAHRFENFSPDFVTWVVFYGPIHGEKP</sequence>
<feature type="domain" description="Cupin type-2" evidence="1">
    <location>
        <begin position="58"/>
        <end position="112"/>
    </location>
</feature>
<dbReference type="InterPro" id="IPR014710">
    <property type="entry name" value="RmlC-like_jellyroll"/>
</dbReference>
<accession>A0ABV7W4X7</accession>
<dbReference type="Pfam" id="PF07883">
    <property type="entry name" value="Cupin_2"/>
    <property type="match status" value="1"/>
</dbReference>
<evidence type="ECO:0000259" key="1">
    <source>
        <dbReference type="Pfam" id="PF07883"/>
    </source>
</evidence>
<dbReference type="SUPFAM" id="SSF51182">
    <property type="entry name" value="RmlC-like cupins"/>
    <property type="match status" value="1"/>
</dbReference>
<dbReference type="Proteomes" id="UP001595729">
    <property type="component" value="Unassembled WGS sequence"/>
</dbReference>
<dbReference type="CDD" id="cd02208">
    <property type="entry name" value="cupin_RmlC-like"/>
    <property type="match status" value="1"/>
</dbReference>
<dbReference type="EMBL" id="JBHRXX010000006">
    <property type="protein sequence ID" value="MFC3684834.1"/>
    <property type="molecule type" value="Genomic_DNA"/>
</dbReference>
<dbReference type="Gene3D" id="2.60.120.10">
    <property type="entry name" value="Jelly Rolls"/>
    <property type="match status" value="1"/>
</dbReference>